<dbReference type="EMBL" id="JAWPEI010000013">
    <property type="protein sequence ID" value="KAK4707488.1"/>
    <property type="molecule type" value="Genomic_DNA"/>
</dbReference>
<keyword evidence="2" id="KW-1185">Reference proteome</keyword>
<dbReference type="InterPro" id="IPR036691">
    <property type="entry name" value="Endo/exonu/phosph_ase_sf"/>
</dbReference>
<dbReference type="Proteomes" id="UP001311915">
    <property type="component" value="Unassembled WGS sequence"/>
</dbReference>
<sequence length="238" mass="27979">MKLVTWNTKGINNLHKQKEIKLFLTENKVEITALLEHKIKEHKAGKVIQKIAQCWKWEANYEHTDKGRMWLLKSNQYIQSRVIVKRTSMVFCLVAIYGIHTTDDRLQQWKELGIMVSNRILGNPVQEMEIKDFNDFIVDAGMKEPKKAFKFFNCIANHHEFLHRVKEAWRGGQNMDLKELQAQPEKWSMIEESAMQQKSRIQWLRLGDANTAYFYAHMKNRVAQNSITRLMTSDGTIA</sequence>
<protein>
    <submittedName>
        <fullName evidence="1">Uncharacterized protein</fullName>
    </submittedName>
</protein>
<evidence type="ECO:0000313" key="2">
    <source>
        <dbReference type="Proteomes" id="UP001311915"/>
    </source>
</evidence>
<gene>
    <name evidence="1" type="ORF">R3W88_032980</name>
</gene>
<comment type="caution">
    <text evidence="1">The sequence shown here is derived from an EMBL/GenBank/DDBJ whole genome shotgun (WGS) entry which is preliminary data.</text>
</comment>
<reference evidence="1 2" key="1">
    <citation type="submission" date="2023-10" db="EMBL/GenBank/DDBJ databases">
        <title>Genome-Wide Identification Analysis in wild type Solanum Pinnatisectum Reveals Some Genes Defensing Phytophthora Infestans.</title>
        <authorList>
            <person name="Sun C."/>
        </authorList>
    </citation>
    <scope>NUCLEOTIDE SEQUENCE [LARGE SCALE GENOMIC DNA]</scope>
    <source>
        <strain evidence="1">LQN</strain>
        <tissue evidence="1">Leaf</tissue>
    </source>
</reference>
<proteinExistence type="predicted"/>
<accession>A0AAV9K3H5</accession>
<evidence type="ECO:0000313" key="1">
    <source>
        <dbReference type="EMBL" id="KAK4707488.1"/>
    </source>
</evidence>
<organism evidence="1 2">
    <name type="scientific">Solanum pinnatisectum</name>
    <name type="common">tansyleaf nightshade</name>
    <dbReference type="NCBI Taxonomy" id="50273"/>
    <lineage>
        <taxon>Eukaryota</taxon>
        <taxon>Viridiplantae</taxon>
        <taxon>Streptophyta</taxon>
        <taxon>Embryophyta</taxon>
        <taxon>Tracheophyta</taxon>
        <taxon>Spermatophyta</taxon>
        <taxon>Magnoliopsida</taxon>
        <taxon>eudicotyledons</taxon>
        <taxon>Gunneridae</taxon>
        <taxon>Pentapetalae</taxon>
        <taxon>asterids</taxon>
        <taxon>lamiids</taxon>
        <taxon>Solanales</taxon>
        <taxon>Solanaceae</taxon>
        <taxon>Solanoideae</taxon>
        <taxon>Solaneae</taxon>
        <taxon>Solanum</taxon>
    </lineage>
</organism>
<name>A0AAV9K3H5_9SOLN</name>
<dbReference type="SUPFAM" id="SSF56219">
    <property type="entry name" value="DNase I-like"/>
    <property type="match status" value="1"/>
</dbReference>
<dbReference type="AlphaFoldDB" id="A0AAV9K3H5"/>
<dbReference type="Gene3D" id="3.60.10.10">
    <property type="entry name" value="Endonuclease/exonuclease/phosphatase"/>
    <property type="match status" value="1"/>
</dbReference>